<protein>
    <submittedName>
        <fullName evidence="8">IS5 family transposase</fullName>
    </submittedName>
</protein>
<sequence>MRKAGLFGLSDHLNRLSAYGDPLEELGRIIDFESFRPTLVAALAYGDGMRGGRPPYDPVAMLKVLILAAQNNVSDARMEYLIRDRLIWLRFLGFDLGVPTPDANMIRLFREKLTEAGALDTLFADFDKQLKERGYLAMGGQIVDATLVAASKQRNTQAEKDAIKAGKKAGEIWPDEPARAAQKDTDARWTLKFAKAKPTADGKPGIDIAISSFGYKSSISICRAFGFIRKSKVTDAARFDGRMLRDVVTNDNTASDVWAKGTKVPLASASGMFPEGDTAYRSQANEQWLKRQGRVSRIHRKKPRGKPMPERIAKANAIKSKIRARVEHVFAQQKDKMGLFIRTIGIKRAAAKITLVNLAYNMNRLIFHERRTAME</sequence>
<dbReference type="InterPro" id="IPR047959">
    <property type="entry name" value="Transpos_IS5"/>
</dbReference>
<evidence type="ECO:0000256" key="3">
    <source>
        <dbReference type="ARBA" id="ARBA00022578"/>
    </source>
</evidence>
<organism evidence="8 9">
    <name type="scientific">Acidiphilium iwatense</name>
    <dbReference type="NCBI Taxonomy" id="768198"/>
    <lineage>
        <taxon>Bacteria</taxon>
        <taxon>Pseudomonadati</taxon>
        <taxon>Pseudomonadota</taxon>
        <taxon>Alphaproteobacteria</taxon>
        <taxon>Acetobacterales</taxon>
        <taxon>Acidocellaceae</taxon>
        <taxon>Acidiphilium</taxon>
    </lineage>
</organism>
<dbReference type="PANTHER" id="PTHR35604">
    <property type="entry name" value="TRANSPOSASE INSH FOR INSERTION SEQUENCE ELEMENT IS5A-RELATED"/>
    <property type="match status" value="1"/>
</dbReference>
<keyword evidence="9" id="KW-1185">Reference proteome</keyword>
<reference evidence="8 9" key="1">
    <citation type="submission" date="2022-01" db="EMBL/GenBank/DDBJ databases">
        <authorList>
            <person name="Won M."/>
            <person name="Kim S.-J."/>
            <person name="Kwon S.-W."/>
        </authorList>
    </citation>
    <scope>NUCLEOTIDE SEQUENCE [LARGE SCALE GENOMIC DNA]</scope>
    <source>
        <strain evidence="8 9">KCTC 23505</strain>
    </source>
</reference>
<comment type="similarity">
    <text evidence="2">Belongs to the transposase 11 family.</text>
</comment>
<accession>A0ABS9E0B6</accession>
<evidence type="ECO:0000256" key="2">
    <source>
        <dbReference type="ARBA" id="ARBA00010075"/>
    </source>
</evidence>
<proteinExistence type="inferred from homology"/>
<gene>
    <name evidence="8" type="ORF">L2A60_17420</name>
</gene>
<keyword evidence="5" id="KW-0233">DNA recombination</keyword>
<dbReference type="EMBL" id="JAKGBZ010000053">
    <property type="protein sequence ID" value="MCF3948452.1"/>
    <property type="molecule type" value="Genomic_DNA"/>
</dbReference>
<comment type="function">
    <text evidence="1">Involved in the transposition of the insertion sequence IS5.</text>
</comment>
<dbReference type="Proteomes" id="UP001521209">
    <property type="component" value="Unassembled WGS sequence"/>
</dbReference>
<keyword evidence="3" id="KW-0815">Transposition</keyword>
<dbReference type="Pfam" id="PF01609">
    <property type="entry name" value="DDE_Tnp_1"/>
    <property type="match status" value="1"/>
</dbReference>
<dbReference type="PANTHER" id="PTHR35604:SF2">
    <property type="entry name" value="TRANSPOSASE INSH FOR INSERTION SEQUENCE ELEMENT IS5A-RELATED"/>
    <property type="match status" value="1"/>
</dbReference>
<comment type="caution">
    <text evidence="8">The sequence shown here is derived from an EMBL/GenBank/DDBJ whole genome shotgun (WGS) entry which is preliminary data.</text>
</comment>
<keyword evidence="4" id="KW-0238">DNA-binding</keyword>
<name>A0ABS9E0B6_9PROT</name>
<feature type="domain" description="Transposase IS4-like" evidence="6">
    <location>
        <begin position="276"/>
        <end position="362"/>
    </location>
</feature>
<dbReference type="Pfam" id="PF05598">
    <property type="entry name" value="DUF772"/>
    <property type="match status" value="1"/>
</dbReference>
<dbReference type="InterPro" id="IPR002559">
    <property type="entry name" value="Transposase_11"/>
</dbReference>
<evidence type="ECO:0000313" key="9">
    <source>
        <dbReference type="Proteomes" id="UP001521209"/>
    </source>
</evidence>
<dbReference type="InterPro" id="IPR008490">
    <property type="entry name" value="Transposase_InsH_N"/>
</dbReference>
<evidence type="ECO:0000259" key="6">
    <source>
        <dbReference type="Pfam" id="PF01609"/>
    </source>
</evidence>
<evidence type="ECO:0000259" key="7">
    <source>
        <dbReference type="Pfam" id="PF05598"/>
    </source>
</evidence>
<evidence type="ECO:0000256" key="5">
    <source>
        <dbReference type="ARBA" id="ARBA00023172"/>
    </source>
</evidence>
<evidence type="ECO:0000313" key="8">
    <source>
        <dbReference type="EMBL" id="MCF3948452.1"/>
    </source>
</evidence>
<evidence type="ECO:0000256" key="1">
    <source>
        <dbReference type="ARBA" id="ARBA00003544"/>
    </source>
</evidence>
<dbReference type="NCBIfam" id="NF033581">
    <property type="entry name" value="transpos_IS5_4"/>
    <property type="match status" value="1"/>
</dbReference>
<dbReference type="RefSeq" id="WP_235705734.1">
    <property type="nucleotide sequence ID" value="NZ_JAKGBZ010000053.1"/>
</dbReference>
<evidence type="ECO:0000256" key="4">
    <source>
        <dbReference type="ARBA" id="ARBA00023125"/>
    </source>
</evidence>
<feature type="domain" description="Transposase InsH N-terminal" evidence="7">
    <location>
        <begin position="18"/>
        <end position="111"/>
    </location>
</feature>